<feature type="non-terminal residue" evidence="2">
    <location>
        <position position="362"/>
    </location>
</feature>
<feature type="compositionally biased region" description="Pro residues" evidence="1">
    <location>
        <begin position="1"/>
        <end position="12"/>
    </location>
</feature>
<feature type="region of interest" description="Disordered" evidence="1">
    <location>
        <begin position="57"/>
        <end position="81"/>
    </location>
</feature>
<feature type="non-terminal residue" evidence="2">
    <location>
        <position position="1"/>
    </location>
</feature>
<comment type="caution">
    <text evidence="2">The sequence shown here is derived from an EMBL/GenBank/DDBJ whole genome shotgun (WGS) entry which is preliminary data.</text>
</comment>
<accession>A0A0F8ZMT0</accession>
<organism evidence="2">
    <name type="scientific">marine sediment metagenome</name>
    <dbReference type="NCBI Taxonomy" id="412755"/>
    <lineage>
        <taxon>unclassified sequences</taxon>
        <taxon>metagenomes</taxon>
        <taxon>ecological metagenomes</taxon>
    </lineage>
</organism>
<name>A0A0F8ZMT0_9ZZZZ</name>
<reference evidence="2" key="1">
    <citation type="journal article" date="2015" name="Nature">
        <title>Complex archaea that bridge the gap between prokaryotes and eukaryotes.</title>
        <authorList>
            <person name="Spang A."/>
            <person name="Saw J.H."/>
            <person name="Jorgensen S.L."/>
            <person name="Zaremba-Niedzwiedzka K."/>
            <person name="Martijn J."/>
            <person name="Lind A.E."/>
            <person name="van Eijk R."/>
            <person name="Schleper C."/>
            <person name="Guy L."/>
            <person name="Ettema T.J."/>
        </authorList>
    </citation>
    <scope>NUCLEOTIDE SEQUENCE</scope>
</reference>
<gene>
    <name evidence="2" type="ORF">LCGC14_3016250</name>
</gene>
<feature type="region of interest" description="Disordered" evidence="1">
    <location>
        <begin position="1"/>
        <end position="43"/>
    </location>
</feature>
<protein>
    <submittedName>
        <fullName evidence="2">Uncharacterized protein</fullName>
    </submittedName>
</protein>
<feature type="compositionally biased region" description="Basic and acidic residues" evidence="1">
    <location>
        <begin position="168"/>
        <end position="179"/>
    </location>
</feature>
<evidence type="ECO:0000256" key="1">
    <source>
        <dbReference type="SAM" id="MobiDB-lite"/>
    </source>
</evidence>
<dbReference type="AlphaFoldDB" id="A0A0F8ZMT0"/>
<evidence type="ECO:0000313" key="2">
    <source>
        <dbReference type="EMBL" id="KKK61246.1"/>
    </source>
</evidence>
<feature type="compositionally biased region" description="Basic and acidic residues" evidence="1">
    <location>
        <begin position="22"/>
        <end position="42"/>
    </location>
</feature>
<feature type="region of interest" description="Disordered" evidence="1">
    <location>
        <begin position="168"/>
        <end position="195"/>
    </location>
</feature>
<dbReference type="EMBL" id="LAZR01062571">
    <property type="protein sequence ID" value="KKK61246.1"/>
    <property type="molecule type" value="Genomic_DNA"/>
</dbReference>
<proteinExistence type="predicted"/>
<sequence>RPPGAFPEPVKPAPEISPRLQEQVKGDIEESLTRAEGSRQADLDTVGQELLRLEGPEATPEALALPRPPEQFIPGGEMVGPRTVMTRQGEVPTGQVDAIQPAVGPVRRPSLELEANVGEFPTGPSPKILRLRERRDLADAESKRVIEIEPTENRPNIDEMRKFREFQESEDLARRRGLEEQPVEPQEVDATGQLEFDIEGIRRDAKSDREALESLVDDLAIIRGKETPEAVFEATARATDLSGEAVTLRRAEARNLAKQIADNEYVASGESIVDVVSVSEVSGDVRVRVRTNEGVEDILDIPATEIGLKGVEEFAEADRRARATIDAAVEGSRAVAEQDGALGKVKETLLSELERLRDEEAG</sequence>